<keyword evidence="3 11" id="KW-0816">Tricarboxylic acid cycle</keyword>
<dbReference type="SUPFAM" id="SSF51735">
    <property type="entry name" value="NAD(P)-binding Rossmann-fold domains"/>
    <property type="match status" value="1"/>
</dbReference>
<sequence length="354" mass="37543">MFTLRWGTQLSQKLHPYQRKRTDAVPSTGSQRTLKVAVVGAAGGIGQPLSLLLKHHPHIETLVLHDQENVKGIAADLSHIDTSAVVQHFQGPKKLALALKGSDIVVVPAGKPRKPGMTRADLLDANASIAVAVANAVSTACPGALLAFITNPINTIVPIVAEILKSKAVYDPRRLFGVTTLDVVRSKTFLGESIGVEPEEVTIPVIGGHAGLTILPVLSQCDPPFDGDEAERLSLFHRIQEAGTEVVIAKAGRGSATLSMAYSGARFVDSLIRGIKMEGGDEGVVECTFCESDVSEAKFFASPVILGPQGVKEHLEIPCLDDLEKAALKCLIPILKKNIEAGIKYGQSAVVCGF</sequence>
<comment type="similarity">
    <text evidence="1">Belongs to the LDH/MDH superfamily. MDH type 1 family.</text>
</comment>
<dbReference type="PROSITE" id="PS00068">
    <property type="entry name" value="MDH"/>
    <property type="match status" value="1"/>
</dbReference>
<feature type="domain" description="Lactate/malate dehydrogenase C-terminal" evidence="13">
    <location>
        <begin position="179"/>
        <end position="343"/>
    </location>
</feature>
<dbReference type="InterPro" id="IPR015955">
    <property type="entry name" value="Lactate_DH/Glyco_Ohase_4_C"/>
</dbReference>
<comment type="catalytic activity">
    <reaction evidence="6 11">
        <text>(S)-malate + NAD(+) = oxaloacetate + NADH + H(+)</text>
        <dbReference type="Rhea" id="RHEA:21432"/>
        <dbReference type="ChEBI" id="CHEBI:15378"/>
        <dbReference type="ChEBI" id="CHEBI:15589"/>
        <dbReference type="ChEBI" id="CHEBI:16452"/>
        <dbReference type="ChEBI" id="CHEBI:57540"/>
        <dbReference type="ChEBI" id="CHEBI:57945"/>
        <dbReference type="EC" id="1.1.1.37"/>
    </reaction>
</comment>
<keyword evidence="14" id="KW-1185">Reference proteome</keyword>
<dbReference type="InterPro" id="IPR001236">
    <property type="entry name" value="Lactate/malate_DH_N"/>
</dbReference>
<evidence type="ECO:0000313" key="14">
    <source>
        <dbReference type="Proteomes" id="UP000001819"/>
    </source>
</evidence>
<dbReference type="InParanoid" id="A0A6I8UD44"/>
<feature type="binding site" evidence="9">
    <location>
        <position position="66"/>
    </location>
    <ligand>
        <name>NAD(+)</name>
        <dbReference type="ChEBI" id="CHEBI:57540"/>
    </ligand>
</feature>
<dbReference type="InterPro" id="IPR001252">
    <property type="entry name" value="Malate_DH_AS"/>
</dbReference>
<evidence type="ECO:0000256" key="5">
    <source>
        <dbReference type="ARBA" id="ARBA00023027"/>
    </source>
</evidence>
<dbReference type="GO" id="GO:0005739">
    <property type="term" value="C:mitochondrion"/>
    <property type="evidence" value="ECO:0007669"/>
    <property type="project" value="TreeGrafter"/>
</dbReference>
<evidence type="ECO:0000256" key="6">
    <source>
        <dbReference type="ARBA" id="ARBA00048313"/>
    </source>
</evidence>
<reference evidence="15" key="1">
    <citation type="submission" date="2025-08" db="UniProtKB">
        <authorList>
            <consortium name="RefSeq"/>
        </authorList>
    </citation>
    <scope>IDENTIFICATION</scope>
    <source>
        <strain evidence="15">MV-25-SWS-2005</strain>
        <tissue evidence="15">Whole body</tissue>
    </source>
</reference>
<dbReference type="PANTHER" id="PTHR11540">
    <property type="entry name" value="MALATE AND LACTATE DEHYDROGENASE"/>
    <property type="match status" value="1"/>
</dbReference>
<evidence type="ECO:0000256" key="4">
    <source>
        <dbReference type="ARBA" id="ARBA00023002"/>
    </source>
</evidence>
<dbReference type="Gene3D" id="3.40.50.720">
    <property type="entry name" value="NAD(P)-binding Rossmann-like Domain"/>
    <property type="match status" value="1"/>
</dbReference>
<dbReference type="PIRSF" id="PIRSF000102">
    <property type="entry name" value="Lac_mal_DH"/>
    <property type="match status" value="1"/>
</dbReference>
<accession>A0A6I8UD44</accession>
<proteinExistence type="inferred from homology"/>
<comment type="subunit">
    <text evidence="2">Homodimer.</text>
</comment>
<dbReference type="KEGG" id="dpo:4813462"/>
<dbReference type="GO" id="GO:0030060">
    <property type="term" value="F:L-malate dehydrogenase (NAD+) activity"/>
    <property type="evidence" value="ECO:0007669"/>
    <property type="project" value="UniProtKB-EC"/>
</dbReference>
<organism evidence="14 15">
    <name type="scientific">Drosophila pseudoobscura pseudoobscura</name>
    <name type="common">Fruit fly</name>
    <dbReference type="NCBI Taxonomy" id="46245"/>
    <lineage>
        <taxon>Eukaryota</taxon>
        <taxon>Metazoa</taxon>
        <taxon>Ecdysozoa</taxon>
        <taxon>Arthropoda</taxon>
        <taxon>Hexapoda</taxon>
        <taxon>Insecta</taxon>
        <taxon>Pterygota</taxon>
        <taxon>Neoptera</taxon>
        <taxon>Endopterygota</taxon>
        <taxon>Diptera</taxon>
        <taxon>Brachycera</taxon>
        <taxon>Muscomorpha</taxon>
        <taxon>Ephydroidea</taxon>
        <taxon>Drosophilidae</taxon>
        <taxon>Drosophila</taxon>
        <taxon>Sophophora</taxon>
    </lineage>
</organism>
<dbReference type="SMR" id="A0A6I8UD44"/>
<feature type="binding site" evidence="9">
    <location>
        <begin position="40"/>
        <end position="46"/>
    </location>
    <ligand>
        <name>NAD(+)</name>
        <dbReference type="ChEBI" id="CHEBI:57540"/>
    </ligand>
</feature>
<dbReference type="InterPro" id="IPR001557">
    <property type="entry name" value="L-lactate/malate_DH"/>
</dbReference>
<name>A0A6I8UD44_DROPS</name>
<feature type="binding site" evidence="9">
    <location>
        <position position="260"/>
    </location>
    <ligand>
        <name>NAD(+)</name>
        <dbReference type="ChEBI" id="CHEBI:57540"/>
    </ligand>
</feature>
<evidence type="ECO:0000259" key="13">
    <source>
        <dbReference type="Pfam" id="PF02866"/>
    </source>
</evidence>
<feature type="binding site" evidence="9">
    <location>
        <position position="126"/>
    </location>
    <ligand>
        <name>NAD(+)</name>
        <dbReference type="ChEBI" id="CHEBI:57540"/>
    </ligand>
</feature>
<feature type="active site" description="Proton acceptor" evidence="7">
    <location>
        <position position="209"/>
    </location>
</feature>
<feature type="binding site" evidence="8">
    <location>
        <position position="119"/>
    </location>
    <ligand>
        <name>substrate</name>
    </ligand>
</feature>
<dbReference type="AlphaFoldDB" id="A0A6I8UD44"/>
<keyword evidence="4 10" id="KW-0560">Oxidoreductase</keyword>
<evidence type="ECO:0000256" key="2">
    <source>
        <dbReference type="ARBA" id="ARBA00011738"/>
    </source>
</evidence>
<dbReference type="Pfam" id="PF00056">
    <property type="entry name" value="Ldh_1_N"/>
    <property type="match status" value="1"/>
</dbReference>
<evidence type="ECO:0000256" key="7">
    <source>
        <dbReference type="PIRSR" id="PIRSR000102-1"/>
    </source>
</evidence>
<dbReference type="GO" id="GO:0006099">
    <property type="term" value="P:tricarboxylic acid cycle"/>
    <property type="evidence" value="ECO:0007669"/>
    <property type="project" value="UniProtKB-KW"/>
</dbReference>
<evidence type="ECO:0000256" key="11">
    <source>
        <dbReference type="RuleBase" id="RU003405"/>
    </source>
</evidence>
<dbReference type="Pfam" id="PF02866">
    <property type="entry name" value="Ldh_1_C"/>
    <property type="match status" value="1"/>
</dbReference>
<evidence type="ECO:0000256" key="3">
    <source>
        <dbReference type="ARBA" id="ARBA00022532"/>
    </source>
</evidence>
<dbReference type="CDD" id="cd01337">
    <property type="entry name" value="MDH_glyoxysomal_mitochondrial"/>
    <property type="match status" value="1"/>
</dbReference>
<dbReference type="FunFam" id="3.40.50.720:FF:000268">
    <property type="entry name" value="Malate dehydrogenase"/>
    <property type="match status" value="1"/>
</dbReference>
<protein>
    <recommendedName>
        <fullName evidence="11">Malate dehydrogenase</fullName>
        <ecNumber evidence="11">1.1.1.37</ecNumber>
    </recommendedName>
</protein>
<evidence type="ECO:0000256" key="10">
    <source>
        <dbReference type="RuleBase" id="RU003369"/>
    </source>
</evidence>
<feature type="binding site" evidence="8">
    <location>
        <position position="113"/>
    </location>
    <ligand>
        <name>substrate</name>
    </ligand>
</feature>
<keyword evidence="5 9" id="KW-0520">NAD</keyword>
<evidence type="ECO:0000259" key="12">
    <source>
        <dbReference type="Pfam" id="PF00056"/>
    </source>
</evidence>
<dbReference type="NCBIfam" id="TIGR01772">
    <property type="entry name" value="MDH_euk_gproteo"/>
    <property type="match status" value="1"/>
</dbReference>
<feature type="binding site" evidence="9">
    <location>
        <begin position="149"/>
        <end position="151"/>
    </location>
    <ligand>
        <name>NAD(+)</name>
        <dbReference type="ChEBI" id="CHEBI:57540"/>
    </ligand>
</feature>
<dbReference type="FunFam" id="3.90.110.10:FF:000001">
    <property type="entry name" value="Malate dehydrogenase"/>
    <property type="match status" value="1"/>
</dbReference>
<dbReference type="Proteomes" id="UP000001819">
    <property type="component" value="Chromosome X"/>
</dbReference>
<evidence type="ECO:0000256" key="9">
    <source>
        <dbReference type="PIRSR" id="PIRSR000102-3"/>
    </source>
</evidence>
<feature type="binding site" evidence="8">
    <location>
        <position position="185"/>
    </location>
    <ligand>
        <name>substrate</name>
    </ligand>
</feature>
<evidence type="ECO:0000313" key="15">
    <source>
        <dbReference type="RefSeq" id="XP_001353498.3"/>
    </source>
</evidence>
<evidence type="ECO:0000256" key="8">
    <source>
        <dbReference type="PIRSR" id="PIRSR000102-2"/>
    </source>
</evidence>
<dbReference type="InterPro" id="IPR022383">
    <property type="entry name" value="Lactate/malate_DH_C"/>
</dbReference>
<dbReference type="InterPro" id="IPR010097">
    <property type="entry name" value="Malate_DH_type1"/>
</dbReference>
<dbReference type="Gene3D" id="3.90.110.10">
    <property type="entry name" value="Lactate dehydrogenase/glycoside hydrolase, family 4, C-terminal"/>
    <property type="match status" value="1"/>
</dbReference>
<dbReference type="InterPro" id="IPR036291">
    <property type="entry name" value="NAD(P)-bd_dom_sf"/>
</dbReference>
<dbReference type="SUPFAM" id="SSF56327">
    <property type="entry name" value="LDH C-terminal domain-like"/>
    <property type="match status" value="1"/>
</dbReference>
<feature type="binding site" evidence="8">
    <location>
        <position position="151"/>
    </location>
    <ligand>
        <name>substrate</name>
    </ligand>
</feature>
<gene>
    <name evidence="15" type="primary">LOC4813462</name>
</gene>
<evidence type="ECO:0000256" key="1">
    <source>
        <dbReference type="ARBA" id="ARBA00008824"/>
    </source>
</evidence>
<dbReference type="RefSeq" id="XP_001353498.3">
    <property type="nucleotide sequence ID" value="XM_001353462.4"/>
</dbReference>
<dbReference type="GO" id="GO:0006108">
    <property type="term" value="P:malate metabolic process"/>
    <property type="evidence" value="ECO:0007669"/>
    <property type="project" value="InterPro"/>
</dbReference>
<feature type="domain" description="Lactate/malate dehydrogenase N-terminal" evidence="12">
    <location>
        <begin position="35"/>
        <end position="177"/>
    </location>
</feature>
<dbReference type="EC" id="1.1.1.37" evidence="11"/>
<dbReference type="FunCoup" id="A0A6I8UD44">
    <property type="interactions" value="187"/>
</dbReference>
<dbReference type="PANTHER" id="PTHR11540:SF16">
    <property type="entry name" value="MALATE DEHYDROGENASE, MITOCHONDRIAL"/>
    <property type="match status" value="1"/>
</dbReference>